<gene>
    <name evidence="1" type="ORF">PPACK8108_LOCUS4915</name>
</gene>
<sequence>MTESPSFCVIIAVDWRMRQSLSSLTGKWQEAILSTTGAESSFFSGLAKNYTNSQVELGHPENLKNQSTSVSSSSLRYSNSFYGGKLKKNFNLGKKIEDWWNTVRSSFTITLDNKIGPLEGSLGSSQHHWNLISPGPLSAGLRSCSFCCLSSNKFPSLDKSPAPDDGKSIKPLKLQGEGNEKTFKQSKCAQLVNRVATNTLLLIETMFPVKYWLHSGEFLASKSQLVMVTITILKNPQLTLKLGSALERRCSPCPSGYFIQYDQFATPRDWILDGAFNSLQELNASENSITRLLLVGTGATLVSLNVYHAKISSLGQEFFDALVSCESLNLDSIQIIFFFGFISATHLSEKLIDEGQSVDKAPSIKWETSETTYLGSS</sequence>
<dbReference type="SUPFAM" id="SSF52075">
    <property type="entry name" value="Outer arm dynein light chain 1"/>
    <property type="match status" value="1"/>
</dbReference>
<dbReference type="Gene3D" id="3.80.10.10">
    <property type="entry name" value="Ribonuclease Inhibitor"/>
    <property type="match status" value="1"/>
</dbReference>
<proteinExistence type="predicted"/>
<organism evidence="1 2">
    <name type="scientific">Phakopsora pachyrhizi</name>
    <name type="common">Asian soybean rust disease fungus</name>
    <dbReference type="NCBI Taxonomy" id="170000"/>
    <lineage>
        <taxon>Eukaryota</taxon>
        <taxon>Fungi</taxon>
        <taxon>Dikarya</taxon>
        <taxon>Basidiomycota</taxon>
        <taxon>Pucciniomycotina</taxon>
        <taxon>Pucciniomycetes</taxon>
        <taxon>Pucciniales</taxon>
        <taxon>Phakopsoraceae</taxon>
        <taxon>Phakopsora</taxon>
    </lineage>
</organism>
<evidence type="ECO:0000313" key="2">
    <source>
        <dbReference type="Proteomes" id="UP001153365"/>
    </source>
</evidence>
<protein>
    <submittedName>
        <fullName evidence="1">Uncharacterized protein</fullName>
    </submittedName>
</protein>
<evidence type="ECO:0000313" key="1">
    <source>
        <dbReference type="EMBL" id="CAH7670204.1"/>
    </source>
</evidence>
<dbReference type="AlphaFoldDB" id="A0AAV0AMV1"/>
<comment type="caution">
    <text evidence="1">The sequence shown here is derived from an EMBL/GenBank/DDBJ whole genome shotgun (WGS) entry which is preliminary data.</text>
</comment>
<keyword evidence="2" id="KW-1185">Reference proteome</keyword>
<dbReference type="Proteomes" id="UP001153365">
    <property type="component" value="Unassembled WGS sequence"/>
</dbReference>
<reference evidence="1" key="1">
    <citation type="submission" date="2022-06" db="EMBL/GenBank/DDBJ databases">
        <authorList>
            <consortium name="SYNGENTA / RWTH Aachen University"/>
        </authorList>
    </citation>
    <scope>NUCLEOTIDE SEQUENCE</scope>
</reference>
<dbReference type="InterPro" id="IPR032675">
    <property type="entry name" value="LRR_dom_sf"/>
</dbReference>
<dbReference type="EMBL" id="CALTRL010000956">
    <property type="protein sequence ID" value="CAH7670204.1"/>
    <property type="molecule type" value="Genomic_DNA"/>
</dbReference>
<accession>A0AAV0AMV1</accession>
<name>A0AAV0AMV1_PHAPC</name>